<dbReference type="GO" id="GO:0008374">
    <property type="term" value="F:O-acyltransferase activity"/>
    <property type="evidence" value="ECO:0007669"/>
    <property type="project" value="InterPro"/>
</dbReference>
<reference evidence="9 10" key="1">
    <citation type="journal article" date="2009" name="PLoS Genet.">
        <title>Genomic analysis of the basal lineage fungus Rhizopus oryzae reveals a whole-genome duplication.</title>
        <authorList>
            <person name="Ma L.-J."/>
            <person name="Ibrahim A.S."/>
            <person name="Skory C."/>
            <person name="Grabherr M.G."/>
            <person name="Burger G."/>
            <person name="Butler M."/>
            <person name="Elias M."/>
            <person name="Idnurm A."/>
            <person name="Lang B.F."/>
            <person name="Sone T."/>
            <person name="Abe A."/>
            <person name="Calvo S.E."/>
            <person name="Corrochano L.M."/>
            <person name="Engels R."/>
            <person name="Fu J."/>
            <person name="Hansberg W."/>
            <person name="Kim J.-M."/>
            <person name="Kodira C.D."/>
            <person name="Koehrsen M.J."/>
            <person name="Liu B."/>
            <person name="Miranda-Saavedra D."/>
            <person name="O'Leary S."/>
            <person name="Ortiz-Castellanos L."/>
            <person name="Poulter R."/>
            <person name="Rodriguez-Romero J."/>
            <person name="Ruiz-Herrera J."/>
            <person name="Shen Y.-Q."/>
            <person name="Zeng Q."/>
            <person name="Galagan J."/>
            <person name="Birren B.W."/>
            <person name="Cuomo C.A."/>
            <person name="Wickes B.L."/>
        </authorList>
    </citation>
    <scope>NUCLEOTIDE SEQUENCE [LARGE SCALE GENOMIC DNA]</scope>
    <source>
        <strain evidence="10">RA 99-880 / ATCC MYA-4621 / FGSC 9543 / NRRL 43880</strain>
    </source>
</reference>
<comment type="pathway">
    <text evidence="2">Secondary metabolite biosynthesis.</text>
</comment>
<evidence type="ECO:0000256" key="1">
    <source>
        <dbReference type="ARBA" id="ARBA00004141"/>
    </source>
</evidence>
<evidence type="ECO:0000256" key="6">
    <source>
        <dbReference type="ARBA" id="ARBA00022989"/>
    </source>
</evidence>
<dbReference type="InterPro" id="IPR032805">
    <property type="entry name" value="Wax_synthase_dom"/>
</dbReference>
<keyword evidence="4" id="KW-0808">Transferase</keyword>
<dbReference type="InParanoid" id="I1C159"/>
<comment type="similarity">
    <text evidence="3">Belongs to the wax synthase family.</text>
</comment>
<evidence type="ECO:0000256" key="5">
    <source>
        <dbReference type="ARBA" id="ARBA00022692"/>
    </source>
</evidence>
<dbReference type="PANTHER" id="PTHR31595">
    <property type="entry name" value="LONG-CHAIN-ALCOHOL O-FATTY-ACYLTRANSFERASE 3-RELATED"/>
    <property type="match status" value="1"/>
</dbReference>
<dbReference type="InterPro" id="IPR044851">
    <property type="entry name" value="Wax_synthase"/>
</dbReference>
<comment type="subcellular location">
    <subcellularLocation>
        <location evidence="1">Membrane</location>
        <topology evidence="1">Multi-pass membrane protein</topology>
    </subcellularLocation>
</comment>
<dbReference type="GO" id="GO:0016020">
    <property type="term" value="C:membrane"/>
    <property type="evidence" value="ECO:0007669"/>
    <property type="project" value="UniProtKB-SubCell"/>
</dbReference>
<dbReference type="AlphaFoldDB" id="I1C159"/>
<dbReference type="Pfam" id="PF13813">
    <property type="entry name" value="MBOAT_2"/>
    <property type="match status" value="1"/>
</dbReference>
<protein>
    <recommendedName>
        <fullName evidence="8">Wax synthase domain-containing protein</fullName>
    </recommendedName>
</protein>
<name>I1C159_RHIO9</name>
<keyword evidence="10" id="KW-1185">Reference proteome</keyword>
<gene>
    <name evidence="9" type="ORF">RO3G_06894</name>
</gene>
<dbReference type="Proteomes" id="UP000009138">
    <property type="component" value="Unassembled WGS sequence"/>
</dbReference>
<evidence type="ECO:0000259" key="8">
    <source>
        <dbReference type="Pfam" id="PF13813"/>
    </source>
</evidence>
<evidence type="ECO:0000256" key="7">
    <source>
        <dbReference type="ARBA" id="ARBA00023136"/>
    </source>
</evidence>
<dbReference type="GO" id="GO:0006629">
    <property type="term" value="P:lipid metabolic process"/>
    <property type="evidence" value="ECO:0007669"/>
    <property type="project" value="InterPro"/>
</dbReference>
<accession>I1C159</accession>
<evidence type="ECO:0000313" key="10">
    <source>
        <dbReference type="Proteomes" id="UP000009138"/>
    </source>
</evidence>
<evidence type="ECO:0000256" key="3">
    <source>
        <dbReference type="ARBA" id="ARBA00007282"/>
    </source>
</evidence>
<sequence>MAAIQAISGIKTVEVFNQPFLATSLQDFWGRRWNLIVRNLFFKQTYYT</sequence>
<dbReference type="GeneID" id="93613865"/>
<organism evidence="9 10">
    <name type="scientific">Rhizopus delemar (strain RA 99-880 / ATCC MYA-4621 / FGSC 9543 / NRRL 43880)</name>
    <name type="common">Mucormycosis agent</name>
    <name type="synonym">Rhizopus arrhizus var. delemar</name>
    <dbReference type="NCBI Taxonomy" id="246409"/>
    <lineage>
        <taxon>Eukaryota</taxon>
        <taxon>Fungi</taxon>
        <taxon>Fungi incertae sedis</taxon>
        <taxon>Mucoromycota</taxon>
        <taxon>Mucoromycotina</taxon>
        <taxon>Mucoromycetes</taxon>
        <taxon>Mucorales</taxon>
        <taxon>Mucorineae</taxon>
        <taxon>Rhizopodaceae</taxon>
        <taxon>Rhizopus</taxon>
    </lineage>
</organism>
<keyword evidence="6" id="KW-1133">Transmembrane helix</keyword>
<proteinExistence type="inferred from homology"/>
<evidence type="ECO:0000256" key="2">
    <source>
        <dbReference type="ARBA" id="ARBA00005179"/>
    </source>
</evidence>
<keyword evidence="5" id="KW-0812">Transmembrane</keyword>
<dbReference type="OrthoDB" id="1077582at2759"/>
<dbReference type="RefSeq" id="XP_067517585.1">
    <property type="nucleotide sequence ID" value="XM_067661484.1"/>
</dbReference>
<feature type="domain" description="Wax synthase" evidence="8">
    <location>
        <begin position="14"/>
        <end position="44"/>
    </location>
</feature>
<evidence type="ECO:0000313" key="9">
    <source>
        <dbReference type="EMBL" id="EIE82189.1"/>
    </source>
</evidence>
<dbReference type="VEuPathDB" id="FungiDB:RO3G_06894"/>
<dbReference type="PANTHER" id="PTHR31595:SF57">
    <property type="entry name" value="OS04G0481900 PROTEIN"/>
    <property type="match status" value="1"/>
</dbReference>
<evidence type="ECO:0000256" key="4">
    <source>
        <dbReference type="ARBA" id="ARBA00022679"/>
    </source>
</evidence>
<keyword evidence="7" id="KW-0472">Membrane</keyword>
<dbReference type="EMBL" id="CH476736">
    <property type="protein sequence ID" value="EIE82189.1"/>
    <property type="molecule type" value="Genomic_DNA"/>
</dbReference>